<evidence type="ECO:0000313" key="2">
    <source>
        <dbReference type="Proteomes" id="UP000305848"/>
    </source>
</evidence>
<proteinExistence type="predicted"/>
<sequence length="88" mass="10280">MRDRQVSARQHRTQRNEKTIHTFILKLQQSGYTEDIYRSPYRIFKKDNITVEVSISLNEVLFIQNGITNKYSSHNIPLAHAHLLTIAA</sequence>
<name>A0A4U3KQS7_9BACT</name>
<dbReference type="RefSeq" id="WP_137263981.1">
    <property type="nucleotide sequence ID" value="NZ_SZQL01000029.1"/>
</dbReference>
<dbReference type="AlphaFoldDB" id="A0A4U3KQS7"/>
<organism evidence="1 2">
    <name type="scientific">Ilyomonas limi</name>
    <dbReference type="NCBI Taxonomy" id="2575867"/>
    <lineage>
        <taxon>Bacteria</taxon>
        <taxon>Pseudomonadati</taxon>
        <taxon>Bacteroidota</taxon>
        <taxon>Chitinophagia</taxon>
        <taxon>Chitinophagales</taxon>
        <taxon>Chitinophagaceae</taxon>
        <taxon>Ilyomonas</taxon>
    </lineage>
</organism>
<comment type="caution">
    <text evidence="1">The sequence shown here is derived from an EMBL/GenBank/DDBJ whole genome shotgun (WGS) entry which is preliminary data.</text>
</comment>
<protein>
    <submittedName>
        <fullName evidence="1">Uncharacterized protein</fullName>
    </submittedName>
</protein>
<evidence type="ECO:0000313" key="1">
    <source>
        <dbReference type="EMBL" id="TKK64725.1"/>
    </source>
</evidence>
<keyword evidence="2" id="KW-1185">Reference proteome</keyword>
<dbReference type="EMBL" id="SZQL01000029">
    <property type="protein sequence ID" value="TKK64725.1"/>
    <property type="molecule type" value="Genomic_DNA"/>
</dbReference>
<gene>
    <name evidence="1" type="ORF">FC093_22005</name>
</gene>
<reference evidence="1 2" key="1">
    <citation type="submission" date="2019-05" db="EMBL/GenBank/DDBJ databases">
        <title>Panacibacter sp. strain 17mud1-8 Genome sequencing and assembly.</title>
        <authorList>
            <person name="Chhetri G."/>
        </authorList>
    </citation>
    <scope>NUCLEOTIDE SEQUENCE [LARGE SCALE GENOMIC DNA]</scope>
    <source>
        <strain evidence="1 2">17mud1-8</strain>
    </source>
</reference>
<accession>A0A4U3KQS7</accession>
<dbReference type="Proteomes" id="UP000305848">
    <property type="component" value="Unassembled WGS sequence"/>
</dbReference>